<feature type="compositionally biased region" description="Basic and acidic residues" evidence="6">
    <location>
        <begin position="712"/>
        <end position="729"/>
    </location>
</feature>
<dbReference type="GO" id="GO:0003700">
    <property type="term" value="F:DNA-binding transcription factor activity"/>
    <property type="evidence" value="ECO:0007669"/>
    <property type="project" value="InterPro"/>
</dbReference>
<comment type="subcellular location">
    <subcellularLocation>
        <location evidence="1">Nucleus</location>
    </subcellularLocation>
</comment>
<feature type="region of interest" description="Disordered" evidence="6">
    <location>
        <begin position="2614"/>
        <end position="2660"/>
    </location>
</feature>
<protein>
    <submittedName>
        <fullName evidence="8">AP2 domain transcription factor AP2XI-4</fullName>
    </submittedName>
</protein>
<feature type="compositionally biased region" description="Polar residues" evidence="6">
    <location>
        <begin position="1612"/>
        <end position="1634"/>
    </location>
</feature>
<feature type="compositionally biased region" description="Polar residues" evidence="6">
    <location>
        <begin position="359"/>
        <end position="375"/>
    </location>
</feature>
<feature type="compositionally biased region" description="Basic and acidic residues" evidence="6">
    <location>
        <begin position="2324"/>
        <end position="2334"/>
    </location>
</feature>
<evidence type="ECO:0000256" key="6">
    <source>
        <dbReference type="SAM" id="MobiDB-lite"/>
    </source>
</evidence>
<feature type="compositionally biased region" description="Basic and acidic residues" evidence="6">
    <location>
        <begin position="3065"/>
        <end position="3082"/>
    </location>
</feature>
<feature type="region of interest" description="Disordered" evidence="6">
    <location>
        <begin position="2237"/>
        <end position="2269"/>
    </location>
</feature>
<feature type="compositionally biased region" description="Basic residues" evidence="6">
    <location>
        <begin position="950"/>
        <end position="962"/>
    </location>
</feature>
<feature type="compositionally biased region" description="Basic and acidic residues" evidence="6">
    <location>
        <begin position="1933"/>
        <end position="1947"/>
    </location>
</feature>
<feature type="compositionally biased region" description="Basic and acidic residues" evidence="6">
    <location>
        <begin position="41"/>
        <end position="51"/>
    </location>
</feature>
<feature type="region of interest" description="Disordered" evidence="6">
    <location>
        <begin position="2295"/>
        <end position="2375"/>
    </location>
</feature>
<feature type="compositionally biased region" description="Polar residues" evidence="6">
    <location>
        <begin position="1558"/>
        <end position="1575"/>
    </location>
</feature>
<dbReference type="VEuPathDB" id="ToxoDB:TGDOM2_315760"/>
<evidence type="ECO:0000256" key="1">
    <source>
        <dbReference type="ARBA" id="ARBA00004123"/>
    </source>
</evidence>
<feature type="compositionally biased region" description="Basic and acidic residues" evidence="6">
    <location>
        <begin position="1774"/>
        <end position="1797"/>
    </location>
</feature>
<feature type="region of interest" description="Disordered" evidence="6">
    <location>
        <begin position="605"/>
        <end position="639"/>
    </location>
</feature>
<feature type="region of interest" description="Disordered" evidence="6">
    <location>
        <begin position="1866"/>
        <end position="2145"/>
    </location>
</feature>
<dbReference type="EMBL" id="AHZU02001071">
    <property type="protein sequence ID" value="KFG36735.1"/>
    <property type="molecule type" value="Genomic_DNA"/>
</dbReference>
<feature type="compositionally biased region" description="Polar residues" evidence="6">
    <location>
        <begin position="417"/>
        <end position="427"/>
    </location>
</feature>
<feature type="region of interest" description="Disordered" evidence="6">
    <location>
        <begin position="1409"/>
        <end position="1431"/>
    </location>
</feature>
<reference evidence="8 9" key="1">
    <citation type="submission" date="2014-02" db="EMBL/GenBank/DDBJ databases">
        <authorList>
            <person name="Sibley D."/>
            <person name="Venepally P."/>
            <person name="Karamycheva S."/>
            <person name="Hadjithomas M."/>
            <person name="Khan A."/>
            <person name="Brunk B."/>
            <person name="Roos D."/>
            <person name="Caler E."/>
            <person name="Lorenzi H."/>
        </authorList>
    </citation>
    <scope>NUCLEOTIDE SEQUENCE [LARGE SCALE GENOMIC DNA]</scope>
    <source>
        <strain evidence="8 9">GAB2-2007-GAL-DOM2</strain>
    </source>
</reference>
<feature type="compositionally biased region" description="Basic and acidic residues" evidence="6">
    <location>
        <begin position="2637"/>
        <end position="2647"/>
    </location>
</feature>
<feature type="region of interest" description="Disordered" evidence="6">
    <location>
        <begin position="359"/>
        <end position="387"/>
    </location>
</feature>
<feature type="compositionally biased region" description="Polar residues" evidence="6">
    <location>
        <begin position="1213"/>
        <end position="1227"/>
    </location>
</feature>
<feature type="compositionally biased region" description="Polar residues" evidence="6">
    <location>
        <begin position="1411"/>
        <end position="1424"/>
    </location>
</feature>
<keyword evidence="3" id="KW-0238">DNA-binding</keyword>
<feature type="region of interest" description="Disordered" evidence="6">
    <location>
        <begin position="1558"/>
        <end position="1598"/>
    </location>
</feature>
<name>A0A086JX67_TOXGO</name>
<feature type="region of interest" description="Disordered" evidence="6">
    <location>
        <begin position="235"/>
        <end position="269"/>
    </location>
</feature>
<dbReference type="OrthoDB" id="331774at2759"/>
<feature type="compositionally biased region" description="Low complexity" evidence="6">
    <location>
        <begin position="609"/>
        <end position="620"/>
    </location>
</feature>
<feature type="region of interest" description="Disordered" evidence="6">
    <location>
        <begin position="204"/>
        <end position="223"/>
    </location>
</feature>
<sequence length="3236" mass="346613">MTTVSRAHASRSRRKSRDEDSEGSSLPAVGIHETQSPVFSREGHEGDRAAQPEDVVAAESHSNPQWPTPLDTGFDKGAPPLGCSRSEELRSPPMASGSFHGSGTGGDGGCLLSLEAHAVSKDSERQVNSGLPGGGDEISGRLSPSCASLPLVAAALSPVEDTRLERDSSIPVLKPSLSIPNLLVTSPSLTSVSYVCEADRSAEGKAPSMDALPPSHSAAPESGLWRECDERGKNSFFSSGLPAHPEGNGERAGEGQDPRSGDFETPEEAAFSVQRILQESEELFLLSGCAREDRGGESDAAFKTMTRSEGAFSREPAHRHAFAKPGNGGESEPFMSIDEERAASPSASGPSSYAFLSFEETSAGSRRSPDAQSPPLSGHLSDGDRTQRKAGERFLEDPRGNLKRSRSPLIARDCNRSLGTCDSSLTTRGPVASDTSPRRGYTDQWHSHRKAQSPGRFRRTNTEGNATPVDSQSSPPSKKRCCLAERFAFERRRQPPVPLPSVASAVAAALAQFPPGACTAAVERADDVPPEGSGNGVLPGGEVSDLSLSDRKSGASPRQTLDTFLPAKGASAALKQEGSSSEIGEGCPASDDAAVAATLSGWKRGRGPRSGCVSGSSRASSLEHAGARRRSGVERKRREKRKAALATAAVVSASVRRLALVAAPCLVENTLRQWWRLQEQVGDELDNGGVSEEQTTGRSGRRTGKNPIVGGRVKEGEQSVRLEIERSGDSPRNTAKTEPGDQGAAQGQGGPEQIAENESGTERMETSQTKQEAQDLPLHREAASASATPFIPEGRTQERDSYLRVTLFAASQVLNSGQFRQAIRMFPGADSPRGDQRSRCVVRVYKQSLRKRRLSGDRNRRVGEDGNLVSVSLRDLLANSGEDWEPSSPSAATRPLPLAPSALSAHQARSSFGSFSRRSAEGVPGPSPWGGDCSPTAARSPLPLSTSHDLRRRRVCPPRRRYSPSESVHSSDGRGGACAIAAKKPKGRRSRGREEQTREEVSESRCSTPRSCSSVRYAVSDGSPASSRAHLGRPDDEGDERMTGGQRTPRGTPQEGEDSDFLPAGMSGLRGGTLPLDQLGERSRSAERWMPAPSVAVVPFAPNILAKKHAEDVENQLDGGKMSLDGVGQKECGLVETGDTGEQEAAVAASEKRRPLEAQTPGRHGTTVLMKGEGLLAGRTSEVDGDRTGEKTTQISPFSEATGICILRRSPRRVQSNSSEASRTAVRSTEGLETSDKLGVDVGTTNKEADSFSASCDSPRDSLERNVGEIVAIWARARDAKQGGRIRRRVWLPPGMATHGGHEGNEQNNEAICGGGATPMMKTERAMEEGRGDAKTHPVGGTYAETEKKVVDEMKAWWSKLTCASVEAVPVQTLTLDDFARAFSTVANRAVDLLCLAFRARGAGPVFRPVLSSSPKQQGNSPQPESEDVETRIETYRQQVRRLYRRRQQLHEATGNSPFSSSRVGGALQRRIGELQRLREAHGRVDIPNEGPRREEDSEKCPASLWDVPLRQRKQGRKRVSPWYSVGVRWLADFSAFEYFVVKNYRKEDLGATVSLSNRGEASDTTWSVDGTGSQRAPVPCLSRAGTPRTVSPSPPSADAMNLWAQAYAPSLNQPRGMSPATTPPLSESATPRGNVSPPFSEASSSGQRGKKVAPGPSADEKKDEDYQSAGSLRWEVDGGQRRQVQVRSRLLLHELLQPPSLDATGLRTALVLIVLRLQRFLRLKEGGVNNRGRGQRSERKRRCRAMPPIFIFRDDSNAFQEALLAKKLDIRLDSDSPHTDVPSRRSLDGEVGDERRRLRSVKPTNSNDLSDERGPPPPSTMSPHSLGSGPCDTQEGVQNLQQDASLFSPALAQGQAHAHTDAVPGARHDDVLPRSPRFPVVDAGPEETPRPEVESMLDSESGDPTGLGQASRRRWRGRGSRTSVQRTVSTCLHEDHSGDKTPREETFGGDAASLLRVASSVPPSTCSSPQSSSGGRRERGRRGVRGRRGRGRLISQQGSSLLGQTVSAGALSSGDTAGAISTEGENRRNAVRPGALEHSDEDKEDLSASSPPSDDGISQRSSGSQGDSSSSGGPSSEACRKTTSHVAAKADSASPRALHPSARPQPRGTASWTPGGEPAVSGVQHPSALTPSPSRGRFSEDNVASRVSRVSSVGALLRSRCVVGEEQKETQNSCSLWVVEKGALEPFWWRTASAVGCVSAGRRDHSDKDANRLFLADKEAGTGPLQDFVLPDFSGSAREIHGDERGSDSDASCKSAALSTTSDSSGISEVSLDLESTVQEVALGTILSSALSALHGKTGDGDTQESDAEREANADDGSATGVNEKDLRGESRPELPSPIPGKDELGSQEEGKTASSLPSVKAEQGGSERGGADEIVKKATSVLRACKDPDEATSTSLVPEGEDENDACGALEPDSLVSVSALGESSEELFTEVPQNEKELKKTLQHVDPRLCQQMLHGGLCFIRTYVDLETKKESLQAGPFAAKRRRVAQLLRGLQGLFDALESVREREGDDLSGEHEGDSASGGLFTAEQEKEGADKVSGDRENAGERGQKTAAETGDQKASIEDAVAAAFCRRVGAAIATETCGSIQTVFPEIGEAYDVEDSVARLGAPPRAPVRTRRECTGTGFTSTAALPEPRGEDGRKQETSEPLGVEAADKTDIQGEYAQESEHTWTQEMGRKASLFLSGTLELAQLKEEQQVEELQGEGDPLTSFLLPSDQSDSTKKANEECMGGRTARELYAEREEDVKTLGRRREAQTESRARGPHVDSSAEAASVAQGDEGGEEARKRKKDEKREKRSGNAFLDALLEPALREDVGRAFLTDFGSQAPQNSTDAGKPIFLSPCVFGVRGGARWKKLGLFNDEAQREGTESSPWRNDCSDPMSYRADAPHTWRRHEGLLWGGSRHAASALRHHGRKSPAFLSPQWEDDERLSLSSSADERGYTSSGSERFLSIPTRRKYGLRFQRRSTKTGRAPSPTAGRSSVNRSGWRETLRPSSGFSGEETPRSLSSRRRRGGLGGSSPTAFRPPMTRAATGKAAACVRHGDGDECAEPDSQFGAFGSADLGLSDRRGEAGEADTREEKAGGSARHGKRGSGVRSGGAREAGSDAGTDTLWVAPGSGPNTCRSGRKSPAAAALSSLPTGVYFDASRKLWRCQWRENGRFKTKGFSLNVYKTLKEARRACVVYRCLMGGWEVDPRWLGPDDDEQDNSGGADEVGRPVPSDGISDVVGEARRKGEY</sequence>
<feature type="compositionally biased region" description="Polar residues" evidence="6">
    <location>
        <begin position="462"/>
        <end position="476"/>
    </location>
</feature>
<feature type="compositionally biased region" description="Basic and acidic residues" evidence="6">
    <location>
        <begin position="992"/>
        <end position="1003"/>
    </location>
</feature>
<feature type="compositionally biased region" description="Basic residues" evidence="6">
    <location>
        <begin position="1979"/>
        <end position="1992"/>
    </location>
</feature>
<organism evidence="8 9">
    <name type="scientific">Toxoplasma gondii GAB2-2007-GAL-DOM2</name>
    <dbReference type="NCBI Taxonomy" id="1130820"/>
    <lineage>
        <taxon>Eukaryota</taxon>
        <taxon>Sar</taxon>
        <taxon>Alveolata</taxon>
        <taxon>Apicomplexa</taxon>
        <taxon>Conoidasida</taxon>
        <taxon>Coccidia</taxon>
        <taxon>Eucoccidiorida</taxon>
        <taxon>Eimeriorina</taxon>
        <taxon>Sarcocystidae</taxon>
        <taxon>Toxoplasma</taxon>
    </lineage>
</organism>
<feature type="compositionally biased region" description="Basic and acidic residues" evidence="6">
    <location>
        <begin position="2531"/>
        <end position="2552"/>
    </location>
</feature>
<feature type="region of interest" description="Disordered" evidence="6">
    <location>
        <begin position="2510"/>
        <end position="2560"/>
    </location>
</feature>
<feature type="region of interest" description="Disordered" evidence="6">
    <location>
        <begin position="525"/>
        <end position="558"/>
    </location>
</feature>
<feature type="compositionally biased region" description="Polar residues" evidence="6">
    <location>
        <begin position="2250"/>
        <end position="2269"/>
    </location>
</feature>
<accession>A0A086JX67</accession>
<dbReference type="GO" id="GO:0005634">
    <property type="term" value="C:nucleus"/>
    <property type="evidence" value="ECO:0007669"/>
    <property type="project" value="UniProtKB-SubCell"/>
</dbReference>
<evidence type="ECO:0000259" key="7">
    <source>
        <dbReference type="Pfam" id="PF00847"/>
    </source>
</evidence>
<evidence type="ECO:0000313" key="8">
    <source>
        <dbReference type="EMBL" id="KFG36735.1"/>
    </source>
</evidence>
<evidence type="ECO:0000256" key="4">
    <source>
        <dbReference type="ARBA" id="ARBA00023163"/>
    </source>
</evidence>
<feature type="region of interest" description="Disordered" evidence="6">
    <location>
        <begin position="1774"/>
        <end position="1836"/>
    </location>
</feature>
<feature type="region of interest" description="Disordered" evidence="6">
    <location>
        <begin position="3197"/>
        <end position="3236"/>
    </location>
</feature>
<feature type="compositionally biased region" description="Basic and acidic residues" evidence="6">
    <location>
        <begin position="2510"/>
        <end position="2521"/>
    </location>
</feature>
<feature type="region of interest" description="Disordered" evidence="6">
    <location>
        <begin position="3047"/>
        <end position="3128"/>
    </location>
</feature>
<feature type="region of interest" description="Disordered" evidence="6">
    <location>
        <begin position="416"/>
        <end position="478"/>
    </location>
</feature>
<feature type="region of interest" description="Disordered" evidence="6">
    <location>
        <begin position="1147"/>
        <end position="1166"/>
    </location>
</feature>
<feature type="region of interest" description="Disordered" evidence="6">
    <location>
        <begin position="2961"/>
        <end position="3029"/>
    </location>
</feature>
<keyword evidence="2" id="KW-0805">Transcription regulation</keyword>
<evidence type="ECO:0000313" key="9">
    <source>
        <dbReference type="Proteomes" id="UP000028837"/>
    </source>
</evidence>
<evidence type="ECO:0000256" key="2">
    <source>
        <dbReference type="ARBA" id="ARBA00023015"/>
    </source>
</evidence>
<feature type="compositionally biased region" description="Basic and acidic residues" evidence="6">
    <location>
        <begin position="247"/>
        <end position="262"/>
    </location>
</feature>
<evidence type="ECO:0000256" key="5">
    <source>
        <dbReference type="ARBA" id="ARBA00023242"/>
    </source>
</evidence>
<feature type="compositionally biased region" description="Polar residues" evidence="6">
    <location>
        <begin position="1004"/>
        <end position="1014"/>
    </location>
</feature>
<feature type="compositionally biased region" description="Basic and acidic residues" evidence="6">
    <location>
        <begin position="2735"/>
        <end position="2766"/>
    </location>
</feature>
<dbReference type="GO" id="GO:0003677">
    <property type="term" value="F:DNA binding"/>
    <property type="evidence" value="ECO:0007669"/>
    <property type="project" value="UniProtKB-KW"/>
</dbReference>
<keyword evidence="4" id="KW-0804">Transcription</keyword>
<feature type="compositionally biased region" description="Basic residues" evidence="6">
    <location>
        <begin position="447"/>
        <end position="459"/>
    </location>
</feature>
<dbReference type="Pfam" id="PF00847">
    <property type="entry name" value="AP2"/>
    <property type="match status" value="1"/>
</dbReference>
<dbReference type="Gene3D" id="1.20.5.2050">
    <property type="match status" value="1"/>
</dbReference>
<dbReference type="Proteomes" id="UP000028837">
    <property type="component" value="Unassembled WGS sequence"/>
</dbReference>
<feature type="region of interest" description="Disordered" evidence="6">
    <location>
        <begin position="306"/>
        <end position="334"/>
    </location>
</feature>
<feature type="region of interest" description="Disordered" evidence="6">
    <location>
        <begin position="1612"/>
        <end position="1675"/>
    </location>
</feature>
<feature type="region of interest" description="Disordered" evidence="6">
    <location>
        <begin position="1211"/>
        <end position="1261"/>
    </location>
</feature>
<feature type="region of interest" description="Disordered" evidence="6">
    <location>
        <begin position="2388"/>
        <end position="2407"/>
    </location>
</feature>
<feature type="compositionally biased region" description="Basic and acidic residues" evidence="6">
    <location>
        <begin position="2342"/>
        <end position="2353"/>
    </location>
</feature>
<keyword evidence="5" id="KW-0539">Nucleus</keyword>
<feature type="compositionally biased region" description="Low complexity" evidence="6">
    <location>
        <begin position="2054"/>
        <end position="2077"/>
    </location>
</feature>
<gene>
    <name evidence="8" type="ORF">TGDOM2_315760</name>
</gene>
<dbReference type="InterPro" id="IPR001471">
    <property type="entry name" value="AP2/ERF_dom"/>
</dbReference>
<feature type="region of interest" description="Disordered" evidence="6">
    <location>
        <begin position="902"/>
        <end position="1083"/>
    </location>
</feature>
<proteinExistence type="predicted"/>
<feature type="domain" description="AP2/ERF" evidence="7">
    <location>
        <begin position="3140"/>
        <end position="3188"/>
    </location>
</feature>
<feature type="region of interest" description="Disordered" evidence="6">
    <location>
        <begin position="121"/>
        <end position="142"/>
    </location>
</feature>
<feature type="region of interest" description="Disordered" evidence="6">
    <location>
        <begin position="1"/>
        <end position="107"/>
    </location>
</feature>
<comment type="caution">
    <text evidence="8">The sequence shown here is derived from an EMBL/GenBank/DDBJ whole genome shotgun (WGS) entry which is preliminary data.</text>
</comment>
<feature type="region of interest" description="Disordered" evidence="6">
    <location>
        <begin position="2696"/>
        <end position="2802"/>
    </location>
</feature>
<feature type="compositionally biased region" description="Basic and acidic residues" evidence="6">
    <location>
        <begin position="2239"/>
        <end position="2249"/>
    </location>
</feature>
<evidence type="ECO:0000256" key="3">
    <source>
        <dbReference type="ARBA" id="ARBA00023125"/>
    </source>
</evidence>
<feature type="region of interest" description="Disordered" evidence="6">
    <location>
        <begin position="686"/>
        <end position="795"/>
    </location>
</feature>